<protein>
    <submittedName>
        <fullName evidence="4">Saccharopine dehydrogenase NADP-binding domain-containing protein</fullName>
    </submittedName>
</protein>
<dbReference type="InterPro" id="IPR036291">
    <property type="entry name" value="NAD(P)-bd_dom_sf"/>
</dbReference>
<dbReference type="GO" id="GO:0016491">
    <property type="term" value="F:oxidoreductase activity"/>
    <property type="evidence" value="ECO:0007669"/>
    <property type="project" value="UniProtKB-KW"/>
</dbReference>
<dbReference type="Gene3D" id="3.30.360.10">
    <property type="entry name" value="Dihydrodipicolinate Reductase, domain 2"/>
    <property type="match status" value="1"/>
</dbReference>
<gene>
    <name evidence="4" type="ORF">KAR29_11100</name>
</gene>
<keyword evidence="5" id="KW-1185">Reference proteome</keyword>
<dbReference type="InterPro" id="IPR032095">
    <property type="entry name" value="Sacchrp_dh-like_C"/>
</dbReference>
<dbReference type="RefSeq" id="WP_274373059.1">
    <property type="nucleotide sequence ID" value="NZ_CP072943.1"/>
</dbReference>
<evidence type="ECO:0000256" key="1">
    <source>
        <dbReference type="ARBA" id="ARBA00023002"/>
    </source>
</evidence>
<sequence>MKAVQIGCGLVGHVIASDLARDYDVVVVDRDAGRLEALKRKLPQIETVRASATSAEELAPILEGADIVTAGVPGERGFEMMKTVIGLGRNLCDISFMAEDFDDLDGLAREKGVTVVPDIGVAPGMSNFLMGRGASLVDDVEEAYIYVGGIPQSPEPPFNYKATWSPLDCIDEFLRPARIVEKGRQVVVEAASGLHLKDFPGVGTLEVFYTDGLRSLAKNIRGKTVAEMTMRWPGHVEQMKLLRSMGLFDKNSRNLGGADVVPLDIAADLLLPMWKMEPERGDRDLTVMRVVVRGYRGEDEITSTWDLCDRFDEASWTSSMGRCTGCTCAIFARAVQKGLVKGRGVIAPELLAGDDDLYAFVMAEQKKRGLVYRETTQIVRDAR</sequence>
<keyword evidence="1" id="KW-0560">Oxidoreductase</keyword>
<reference evidence="5" key="1">
    <citation type="submission" date="2021-04" db="EMBL/GenBank/DDBJ databases">
        <title>A novel Synergistetes isolate from a pyrite-forming mixed culture.</title>
        <authorList>
            <person name="Bunk B."/>
            <person name="Sproer C."/>
            <person name="Spring S."/>
            <person name="Pester M."/>
        </authorList>
    </citation>
    <scope>NUCLEOTIDE SEQUENCE [LARGE SCALE GENOMIC DNA]</scope>
    <source>
        <strain evidence="5">J.5.4.2-T.3.5.2</strain>
    </source>
</reference>
<proteinExistence type="predicted"/>
<dbReference type="PANTHER" id="PTHR11133">
    <property type="entry name" value="SACCHAROPINE DEHYDROGENASE"/>
    <property type="match status" value="1"/>
</dbReference>
<dbReference type="SUPFAM" id="SSF55347">
    <property type="entry name" value="Glyceraldehyde-3-phosphate dehydrogenase-like, C-terminal domain"/>
    <property type="match status" value="1"/>
</dbReference>
<feature type="domain" description="Saccharopine dehydrogenase-like C-terminal" evidence="3">
    <location>
        <begin position="120"/>
        <end position="370"/>
    </location>
</feature>
<dbReference type="Pfam" id="PF16653">
    <property type="entry name" value="Sacchrp_dh_C"/>
    <property type="match status" value="1"/>
</dbReference>
<dbReference type="PANTHER" id="PTHR11133:SF22">
    <property type="entry name" value="ALPHA-AMINOADIPIC SEMIALDEHYDE SYNTHASE, MITOCHONDRIAL"/>
    <property type="match status" value="1"/>
</dbReference>
<feature type="domain" description="Saccharopine dehydrogenase NADP binding" evidence="2">
    <location>
        <begin position="4"/>
        <end position="116"/>
    </location>
</feature>
<dbReference type="InterPro" id="IPR005097">
    <property type="entry name" value="Sacchrp_dh_NADP-bd"/>
</dbReference>
<dbReference type="Pfam" id="PF03435">
    <property type="entry name" value="Sacchrp_dh_NADP"/>
    <property type="match status" value="1"/>
</dbReference>
<dbReference type="SUPFAM" id="SSF51735">
    <property type="entry name" value="NAD(P)-binding Rossmann-fold domains"/>
    <property type="match status" value="1"/>
</dbReference>
<evidence type="ECO:0000259" key="3">
    <source>
        <dbReference type="Pfam" id="PF16653"/>
    </source>
</evidence>
<dbReference type="EMBL" id="CP072943">
    <property type="protein sequence ID" value="QTX31868.1"/>
    <property type="molecule type" value="Genomic_DNA"/>
</dbReference>
<dbReference type="Gene3D" id="3.40.50.720">
    <property type="entry name" value="NAD(P)-binding Rossmann-like Domain"/>
    <property type="match status" value="1"/>
</dbReference>
<accession>A0A9Q7EUQ2</accession>
<evidence type="ECO:0000313" key="4">
    <source>
        <dbReference type="EMBL" id="QTX31868.1"/>
    </source>
</evidence>
<dbReference type="AlphaFoldDB" id="A0A9Q7EUQ2"/>
<organism evidence="4 5">
    <name type="scientific">Aminithiophilus ramosus</name>
    <dbReference type="NCBI Taxonomy" id="3029084"/>
    <lineage>
        <taxon>Bacteria</taxon>
        <taxon>Thermotogati</taxon>
        <taxon>Synergistota</taxon>
        <taxon>Synergistia</taxon>
        <taxon>Synergistales</taxon>
        <taxon>Aminithiophilaceae</taxon>
        <taxon>Aminithiophilus</taxon>
    </lineage>
</organism>
<evidence type="ECO:0000313" key="5">
    <source>
        <dbReference type="Proteomes" id="UP000671879"/>
    </source>
</evidence>
<name>A0A9Q7EUQ2_9BACT</name>
<dbReference type="InterPro" id="IPR051168">
    <property type="entry name" value="AASS"/>
</dbReference>
<evidence type="ECO:0000259" key="2">
    <source>
        <dbReference type="Pfam" id="PF03435"/>
    </source>
</evidence>
<dbReference type="KEGG" id="aram:KAR29_11100"/>
<dbReference type="Proteomes" id="UP000671879">
    <property type="component" value="Chromosome"/>
</dbReference>